<dbReference type="GO" id="GO:0005506">
    <property type="term" value="F:iron ion binding"/>
    <property type="evidence" value="ECO:0007669"/>
    <property type="project" value="InterPro"/>
</dbReference>
<comment type="similarity">
    <text evidence="1">Belongs to the cytochrome P450 family.</text>
</comment>
<evidence type="ECO:0000313" key="7">
    <source>
        <dbReference type="EMBL" id="SBS71043.1"/>
    </source>
</evidence>
<keyword evidence="2" id="KW-0349">Heme</keyword>
<dbReference type="EMBL" id="FLQS01000002">
    <property type="protein sequence ID" value="SBS71043.1"/>
    <property type="molecule type" value="Genomic_DNA"/>
</dbReference>
<evidence type="ECO:0000256" key="6">
    <source>
        <dbReference type="ARBA" id="ARBA00023033"/>
    </source>
</evidence>
<keyword evidence="5" id="KW-0408">Iron</keyword>
<evidence type="ECO:0000256" key="3">
    <source>
        <dbReference type="ARBA" id="ARBA00022723"/>
    </source>
</evidence>
<dbReference type="InterPro" id="IPR036396">
    <property type="entry name" value="Cyt_P450_sf"/>
</dbReference>
<evidence type="ECO:0000256" key="4">
    <source>
        <dbReference type="ARBA" id="ARBA00023002"/>
    </source>
</evidence>
<dbReference type="PRINTS" id="PR00359">
    <property type="entry name" value="BP450"/>
</dbReference>
<protein>
    <submittedName>
        <fullName evidence="7">Cytochrome P450</fullName>
    </submittedName>
</protein>
<dbReference type="InterPro" id="IPR002397">
    <property type="entry name" value="Cyt_P450_B"/>
</dbReference>
<organism evidence="7">
    <name type="scientific">uncultured Mycobacterium sp</name>
    <dbReference type="NCBI Taxonomy" id="171292"/>
    <lineage>
        <taxon>Bacteria</taxon>
        <taxon>Bacillati</taxon>
        <taxon>Actinomycetota</taxon>
        <taxon>Actinomycetes</taxon>
        <taxon>Mycobacteriales</taxon>
        <taxon>Mycobacteriaceae</taxon>
        <taxon>Mycobacterium</taxon>
        <taxon>environmental samples</taxon>
    </lineage>
</organism>
<evidence type="ECO:0000256" key="1">
    <source>
        <dbReference type="ARBA" id="ARBA00010617"/>
    </source>
</evidence>
<dbReference type="PRINTS" id="PR00385">
    <property type="entry name" value="P450"/>
</dbReference>
<accession>A0A1Y5NXC1</accession>
<sequence length="406" mass="44811">MTAASPARLAFDTAEPAFVRLPWARYEEIRARGGVVFNERVNRWMVSDFAPAKMIMTHTELFGSEKGQAEQAGVFGGPTMEFYDGPHHDRIRAIWSHDFRAKDLAALRTMITGIIRRRLEPVLARLRSGDTVEIVSELTRGIPTEVIARMLGIESGMVDQFSAWSDAMGASAEGYTNPGERGDELITAGRRATAELNAYLREEISRLRDSPADEPGLIATMVRHQYARDHMTEQEVVAGNTQLVFAGNETTAKLLAQIVVTLADHPDQRRAVRADRSLIPAAVEEVHRYETITHSVFRDVIADDVSVAGVAIPNGARITLLLGAANRDPLRWERPDQFDVSRPKLSHLGYAFGLHSCLGMNLARLEAQIFLEELIAALPDWQIGCPVDFGTNYAVRGPAAVRVSAS</sequence>
<proteinExistence type="inferred from homology"/>
<keyword evidence="3" id="KW-0479">Metal-binding</keyword>
<keyword evidence="6" id="KW-0503">Monooxygenase</keyword>
<dbReference type="SUPFAM" id="SSF48264">
    <property type="entry name" value="Cytochrome P450"/>
    <property type="match status" value="1"/>
</dbReference>
<dbReference type="Gene3D" id="1.10.630.10">
    <property type="entry name" value="Cytochrome P450"/>
    <property type="match status" value="1"/>
</dbReference>
<name>A0A1Y5NXC1_9MYCO</name>
<evidence type="ECO:0000256" key="2">
    <source>
        <dbReference type="ARBA" id="ARBA00022617"/>
    </source>
</evidence>
<dbReference type="AlphaFoldDB" id="A0A1Y5NXC1"/>
<dbReference type="GO" id="GO:0020037">
    <property type="term" value="F:heme binding"/>
    <property type="evidence" value="ECO:0007669"/>
    <property type="project" value="InterPro"/>
</dbReference>
<reference evidence="7" key="1">
    <citation type="submission" date="2016-03" db="EMBL/GenBank/DDBJ databases">
        <authorList>
            <person name="Ploux O."/>
        </authorList>
    </citation>
    <scope>NUCLEOTIDE SEQUENCE</scope>
    <source>
        <strain evidence="7">UC10</strain>
    </source>
</reference>
<keyword evidence="4" id="KW-0560">Oxidoreductase</keyword>
<evidence type="ECO:0000256" key="5">
    <source>
        <dbReference type="ARBA" id="ARBA00023004"/>
    </source>
</evidence>
<dbReference type="PANTHER" id="PTHR46696:SF3">
    <property type="entry name" value="PULCHERRIMINIC ACID SYNTHASE"/>
    <property type="match status" value="1"/>
</dbReference>
<gene>
    <name evidence="7" type="ORF">MHPYR_100028</name>
</gene>
<dbReference type="GO" id="GO:0016705">
    <property type="term" value="F:oxidoreductase activity, acting on paired donors, with incorporation or reduction of molecular oxygen"/>
    <property type="evidence" value="ECO:0007669"/>
    <property type="project" value="InterPro"/>
</dbReference>
<dbReference type="PANTHER" id="PTHR46696">
    <property type="entry name" value="P450, PUTATIVE (EUROFUNG)-RELATED"/>
    <property type="match status" value="1"/>
</dbReference>
<dbReference type="GO" id="GO:0004497">
    <property type="term" value="F:monooxygenase activity"/>
    <property type="evidence" value="ECO:0007669"/>
    <property type="project" value="UniProtKB-KW"/>
</dbReference>
<dbReference type="Pfam" id="PF00067">
    <property type="entry name" value="p450"/>
    <property type="match status" value="1"/>
</dbReference>
<dbReference type="InterPro" id="IPR001128">
    <property type="entry name" value="Cyt_P450"/>
</dbReference>